<dbReference type="InterPro" id="IPR039418">
    <property type="entry name" value="LexA-like"/>
</dbReference>
<evidence type="ECO:0000256" key="1">
    <source>
        <dbReference type="ARBA" id="ARBA00022491"/>
    </source>
</evidence>
<keyword evidence="1" id="KW-0678">Repressor</keyword>
<keyword evidence="4" id="KW-0378">Hydrolase</keyword>
<proteinExistence type="predicted"/>
<gene>
    <name evidence="12" type="ORF">UT34_C0001G0138</name>
</gene>
<dbReference type="PANTHER" id="PTHR33516">
    <property type="entry name" value="LEXA REPRESSOR"/>
    <property type="match status" value="1"/>
</dbReference>
<evidence type="ECO:0000256" key="9">
    <source>
        <dbReference type="ARBA" id="ARBA00023236"/>
    </source>
</evidence>
<protein>
    <submittedName>
        <fullName evidence="12">LexA repressor</fullName>
    </submittedName>
</protein>
<evidence type="ECO:0000313" key="13">
    <source>
        <dbReference type="Proteomes" id="UP000034799"/>
    </source>
</evidence>
<dbReference type="Pfam" id="PF00717">
    <property type="entry name" value="Peptidase_S24"/>
    <property type="match status" value="1"/>
</dbReference>
<comment type="caution">
    <text evidence="12">The sequence shown here is derived from an EMBL/GenBank/DDBJ whole genome shotgun (WGS) entry which is preliminary data.</text>
</comment>
<evidence type="ECO:0000259" key="11">
    <source>
        <dbReference type="Pfam" id="PF01726"/>
    </source>
</evidence>
<accession>A0A0G0MSI5</accession>
<evidence type="ECO:0000256" key="8">
    <source>
        <dbReference type="ARBA" id="ARBA00023204"/>
    </source>
</evidence>
<evidence type="ECO:0000256" key="7">
    <source>
        <dbReference type="ARBA" id="ARBA00023163"/>
    </source>
</evidence>
<name>A0A0G0MSI5_9BACT</name>
<dbReference type="InterPro" id="IPR015927">
    <property type="entry name" value="Peptidase_S24_S26A/B/C"/>
</dbReference>
<evidence type="ECO:0000256" key="4">
    <source>
        <dbReference type="ARBA" id="ARBA00022801"/>
    </source>
</evidence>
<keyword evidence="6" id="KW-0238">DNA-binding</keyword>
<dbReference type="Pfam" id="PF01726">
    <property type="entry name" value="LexA_DNA_bind"/>
    <property type="match status" value="1"/>
</dbReference>
<dbReference type="STRING" id="1619100.UT34_C0001G0138"/>
<dbReference type="EMBL" id="LBWK01000001">
    <property type="protein sequence ID" value="KKR06098.1"/>
    <property type="molecule type" value="Genomic_DNA"/>
</dbReference>
<dbReference type="SUPFAM" id="SSF51306">
    <property type="entry name" value="LexA/Signal peptidase"/>
    <property type="match status" value="1"/>
</dbReference>
<organism evidence="12 13">
    <name type="scientific">candidate division WS6 bacterium GW2011_GWF2_39_15</name>
    <dbReference type="NCBI Taxonomy" id="1619100"/>
    <lineage>
        <taxon>Bacteria</taxon>
        <taxon>Candidatus Dojkabacteria</taxon>
    </lineage>
</organism>
<dbReference type="Gene3D" id="1.10.10.10">
    <property type="entry name" value="Winged helix-like DNA-binding domain superfamily/Winged helix DNA-binding domain"/>
    <property type="match status" value="1"/>
</dbReference>
<dbReference type="CDD" id="cd06529">
    <property type="entry name" value="S24_LexA-like"/>
    <property type="match status" value="1"/>
</dbReference>
<dbReference type="Gene3D" id="2.10.109.10">
    <property type="entry name" value="Umud Fragment, subunit A"/>
    <property type="match status" value="1"/>
</dbReference>
<dbReference type="InterPro" id="IPR036390">
    <property type="entry name" value="WH_DNA-bd_sf"/>
</dbReference>
<feature type="domain" description="LexA repressor DNA-binding" evidence="11">
    <location>
        <begin position="3"/>
        <end position="61"/>
    </location>
</feature>
<dbReference type="GO" id="GO:0003677">
    <property type="term" value="F:DNA binding"/>
    <property type="evidence" value="ECO:0007669"/>
    <property type="project" value="UniProtKB-KW"/>
</dbReference>
<dbReference type="Proteomes" id="UP000034799">
    <property type="component" value="Unassembled WGS sequence"/>
</dbReference>
<keyword evidence="5" id="KW-0805">Transcription regulation</keyword>
<evidence type="ECO:0000313" key="12">
    <source>
        <dbReference type="EMBL" id="KKR06098.1"/>
    </source>
</evidence>
<keyword evidence="7" id="KW-0804">Transcription</keyword>
<dbReference type="GO" id="GO:0009432">
    <property type="term" value="P:SOS response"/>
    <property type="evidence" value="ECO:0007669"/>
    <property type="project" value="UniProtKB-KW"/>
</dbReference>
<dbReference type="InterPro" id="IPR036388">
    <property type="entry name" value="WH-like_DNA-bd_sf"/>
</dbReference>
<evidence type="ECO:0000256" key="5">
    <source>
        <dbReference type="ARBA" id="ARBA00023015"/>
    </source>
</evidence>
<dbReference type="InterPro" id="IPR036286">
    <property type="entry name" value="LexA/Signal_pep-like_sf"/>
</dbReference>
<dbReference type="InterPro" id="IPR006199">
    <property type="entry name" value="LexA_DNA-bd_dom"/>
</dbReference>
<evidence type="ECO:0000256" key="2">
    <source>
        <dbReference type="ARBA" id="ARBA00022705"/>
    </source>
</evidence>
<keyword evidence="3" id="KW-0227">DNA damage</keyword>
<feature type="domain" description="Peptidase S24/S26A/S26B/S26C" evidence="10">
    <location>
        <begin position="81"/>
        <end position="205"/>
    </location>
</feature>
<dbReference type="PANTHER" id="PTHR33516:SF2">
    <property type="entry name" value="LEXA REPRESSOR-RELATED"/>
    <property type="match status" value="1"/>
</dbReference>
<keyword evidence="9" id="KW-0742">SOS response</keyword>
<dbReference type="GO" id="GO:0004252">
    <property type="term" value="F:serine-type endopeptidase activity"/>
    <property type="evidence" value="ECO:0007669"/>
    <property type="project" value="InterPro"/>
</dbReference>
<dbReference type="InterPro" id="IPR006200">
    <property type="entry name" value="LexA"/>
</dbReference>
<dbReference type="NCBIfam" id="TIGR00498">
    <property type="entry name" value="lexA"/>
    <property type="match status" value="1"/>
</dbReference>
<sequence length="211" mass="23647">MNQYLTEKQVRVLTTIRDFFLENGYAPSLSELQLMLSINTKRGVVNHLESLEKKGYIIRTSEPRGIKLVEEEEYEYMIGIPILGYANAGQPLAIAEEDRLGLLHVDKSLLSHKSNLFALIVTGDSMNQRNIEGKPMSDGSYIIVSKDSDVTNGDAVVAVLDNSATVKSYKKSDDMIILYPESDNPKHQPIYLDQFSNSLINGKVIKVLERP</sequence>
<dbReference type="InterPro" id="IPR050077">
    <property type="entry name" value="LexA_repressor"/>
</dbReference>
<dbReference type="GO" id="GO:0006260">
    <property type="term" value="P:DNA replication"/>
    <property type="evidence" value="ECO:0007669"/>
    <property type="project" value="UniProtKB-KW"/>
</dbReference>
<keyword evidence="2" id="KW-0235">DNA replication</keyword>
<evidence type="ECO:0000259" key="10">
    <source>
        <dbReference type="Pfam" id="PF00717"/>
    </source>
</evidence>
<dbReference type="GO" id="GO:0006508">
    <property type="term" value="P:proteolysis"/>
    <property type="evidence" value="ECO:0007669"/>
    <property type="project" value="InterPro"/>
</dbReference>
<dbReference type="SUPFAM" id="SSF46785">
    <property type="entry name" value="Winged helix' DNA-binding domain"/>
    <property type="match status" value="1"/>
</dbReference>
<reference evidence="12 13" key="1">
    <citation type="journal article" date="2015" name="Nature">
        <title>rRNA introns, odd ribosomes, and small enigmatic genomes across a large radiation of phyla.</title>
        <authorList>
            <person name="Brown C.T."/>
            <person name="Hug L.A."/>
            <person name="Thomas B.C."/>
            <person name="Sharon I."/>
            <person name="Castelle C.J."/>
            <person name="Singh A."/>
            <person name="Wilkins M.J."/>
            <person name="Williams K.H."/>
            <person name="Banfield J.F."/>
        </authorList>
    </citation>
    <scope>NUCLEOTIDE SEQUENCE [LARGE SCALE GENOMIC DNA]</scope>
</reference>
<dbReference type="GO" id="GO:0006281">
    <property type="term" value="P:DNA repair"/>
    <property type="evidence" value="ECO:0007669"/>
    <property type="project" value="UniProtKB-KW"/>
</dbReference>
<dbReference type="AlphaFoldDB" id="A0A0G0MSI5"/>
<keyword evidence="8" id="KW-0234">DNA repair</keyword>
<evidence type="ECO:0000256" key="3">
    <source>
        <dbReference type="ARBA" id="ARBA00022763"/>
    </source>
</evidence>
<dbReference type="GO" id="GO:0045892">
    <property type="term" value="P:negative regulation of DNA-templated transcription"/>
    <property type="evidence" value="ECO:0007669"/>
    <property type="project" value="InterPro"/>
</dbReference>
<evidence type="ECO:0000256" key="6">
    <source>
        <dbReference type="ARBA" id="ARBA00023125"/>
    </source>
</evidence>